<evidence type="ECO:0000313" key="3">
    <source>
        <dbReference type="Proteomes" id="UP000235803"/>
    </source>
</evidence>
<keyword evidence="1" id="KW-1133">Transmembrane helix</keyword>
<dbReference type="EMBL" id="PNRF01000013">
    <property type="protein sequence ID" value="PMR76147.1"/>
    <property type="molecule type" value="Genomic_DNA"/>
</dbReference>
<dbReference type="InterPro" id="IPR007445">
    <property type="entry name" value="PilO"/>
</dbReference>
<comment type="caution">
    <text evidence="2">The sequence shown here is derived from an EMBL/GenBank/DDBJ whole genome shotgun (WGS) entry which is preliminary data.</text>
</comment>
<dbReference type="PANTHER" id="PTHR39555:SF1">
    <property type="entry name" value="TYPE IV PILUS INNER MEMBRANE COMPONENT PILO"/>
    <property type="match status" value="1"/>
</dbReference>
<accession>A0A2N7U6U5</accession>
<protein>
    <submittedName>
        <fullName evidence="2">Pilus assembly protein PilO</fullName>
    </submittedName>
</protein>
<gene>
    <name evidence="2" type="ORF">C1H69_07165</name>
</gene>
<dbReference type="GO" id="GO:0043107">
    <property type="term" value="P:type IV pilus-dependent motility"/>
    <property type="evidence" value="ECO:0007669"/>
    <property type="project" value="InterPro"/>
</dbReference>
<dbReference type="AlphaFoldDB" id="A0A2N7U6U5"/>
<dbReference type="GO" id="GO:0043683">
    <property type="term" value="P:type IV pilus assembly"/>
    <property type="evidence" value="ECO:0007669"/>
    <property type="project" value="InterPro"/>
</dbReference>
<dbReference type="OrthoDB" id="9802133at2"/>
<dbReference type="InterPro" id="IPR014717">
    <property type="entry name" value="Transl_elong_EF1B/ribsomal_bS6"/>
</dbReference>
<dbReference type="PANTHER" id="PTHR39555">
    <property type="entry name" value="FIMBRIAL ASSEMBLY PROTEIN PILO-LIKE PROTEIN-RELATED"/>
    <property type="match status" value="1"/>
</dbReference>
<organism evidence="2 3">
    <name type="scientific">Billgrantia endophytica</name>
    <dbReference type="NCBI Taxonomy" id="2033802"/>
    <lineage>
        <taxon>Bacteria</taxon>
        <taxon>Pseudomonadati</taxon>
        <taxon>Pseudomonadota</taxon>
        <taxon>Gammaproteobacteria</taxon>
        <taxon>Oceanospirillales</taxon>
        <taxon>Halomonadaceae</taxon>
        <taxon>Billgrantia</taxon>
    </lineage>
</organism>
<keyword evidence="1" id="KW-0472">Membrane</keyword>
<dbReference type="Pfam" id="PF04350">
    <property type="entry name" value="PilO"/>
    <property type="match status" value="1"/>
</dbReference>
<proteinExistence type="predicted"/>
<name>A0A2N7U6U5_9GAMM</name>
<evidence type="ECO:0000256" key="1">
    <source>
        <dbReference type="SAM" id="Phobius"/>
    </source>
</evidence>
<dbReference type="RefSeq" id="WP_102652720.1">
    <property type="nucleotide sequence ID" value="NZ_PNRF01000013.1"/>
</dbReference>
<dbReference type="PIRSF" id="PIRSF016482">
    <property type="entry name" value="PilO"/>
    <property type="match status" value="1"/>
</dbReference>
<feature type="transmembrane region" description="Helical" evidence="1">
    <location>
        <begin position="28"/>
        <end position="50"/>
    </location>
</feature>
<dbReference type="Proteomes" id="UP000235803">
    <property type="component" value="Unassembled WGS sequence"/>
</dbReference>
<keyword evidence="1" id="KW-0812">Transmembrane</keyword>
<keyword evidence="3" id="KW-1185">Reference proteome</keyword>
<sequence>MSFQAEMRRLRELDWRELNIRESGSWPWSLQLACCVLACCLIFAGLYWYLASPRVAELHQVRAEEERLLRDYRSRAAQAARLPDMLEQMTVLESRMDDLTAMLPSGAEIPSLIDSISEIAIDQQLSIDFIRLRSTVGHDFYIERPFDIQVEGEYHHIAAFLAGVAALPRIVTQHDFTLAPVEGGERLRLSMLARTYSYHPSAAEAEGGS</sequence>
<dbReference type="Gene3D" id="3.30.70.60">
    <property type="match status" value="1"/>
</dbReference>
<evidence type="ECO:0000313" key="2">
    <source>
        <dbReference type="EMBL" id="PMR76147.1"/>
    </source>
</evidence>
<reference evidence="2 3" key="1">
    <citation type="submission" date="2018-01" db="EMBL/GenBank/DDBJ databases">
        <title>Halomonas endophytica sp. nov., isolated from storage liquid in the stems of Populus euphratica.</title>
        <authorList>
            <person name="Chen C."/>
        </authorList>
    </citation>
    <scope>NUCLEOTIDE SEQUENCE [LARGE SCALE GENOMIC DNA]</scope>
    <source>
        <strain evidence="2 3">MC28</strain>
    </source>
</reference>